<evidence type="ECO:0000313" key="1">
    <source>
        <dbReference type="EMBL" id="KDR74912.1"/>
    </source>
</evidence>
<reference evidence="2" key="1">
    <citation type="journal article" date="2014" name="Proc. Natl. Acad. Sci. U.S.A.">
        <title>Extensive sampling of basidiomycete genomes demonstrates inadequacy of the white-rot/brown-rot paradigm for wood decay fungi.</title>
        <authorList>
            <person name="Riley R."/>
            <person name="Salamov A.A."/>
            <person name="Brown D.W."/>
            <person name="Nagy L.G."/>
            <person name="Floudas D."/>
            <person name="Held B.W."/>
            <person name="Levasseur A."/>
            <person name="Lombard V."/>
            <person name="Morin E."/>
            <person name="Otillar R."/>
            <person name="Lindquist E.A."/>
            <person name="Sun H."/>
            <person name="LaButti K.M."/>
            <person name="Schmutz J."/>
            <person name="Jabbour D."/>
            <person name="Luo H."/>
            <person name="Baker S.E."/>
            <person name="Pisabarro A.G."/>
            <person name="Walton J.D."/>
            <person name="Blanchette R.A."/>
            <person name="Henrissat B."/>
            <person name="Martin F."/>
            <person name="Cullen D."/>
            <person name="Hibbett D.S."/>
            <person name="Grigoriev I.V."/>
        </authorList>
    </citation>
    <scope>NUCLEOTIDE SEQUENCE [LARGE SCALE GENOMIC DNA]</scope>
    <source>
        <strain evidence="2">CBS 339.88</strain>
    </source>
</reference>
<name>A0A067SXZ7_GALM3</name>
<dbReference type="AlphaFoldDB" id="A0A067SXZ7"/>
<dbReference type="HOGENOM" id="CLU_1098565_0_0_1"/>
<organism evidence="1 2">
    <name type="scientific">Galerina marginata (strain CBS 339.88)</name>
    <dbReference type="NCBI Taxonomy" id="685588"/>
    <lineage>
        <taxon>Eukaryota</taxon>
        <taxon>Fungi</taxon>
        <taxon>Dikarya</taxon>
        <taxon>Basidiomycota</taxon>
        <taxon>Agaricomycotina</taxon>
        <taxon>Agaricomycetes</taxon>
        <taxon>Agaricomycetidae</taxon>
        <taxon>Agaricales</taxon>
        <taxon>Agaricineae</taxon>
        <taxon>Strophariaceae</taxon>
        <taxon>Galerina</taxon>
    </lineage>
</organism>
<dbReference type="OrthoDB" id="3001771at2759"/>
<sequence>MHLALAALHPGWFSQVKVAHLMSLHVSQFAFLEIGHYTVENFVLCLSKFKGCVYRHFRDLSLSYTFTNAEISYEEEAYKIDGDFHFQSVSHNFLSLFYAISSTPNYDEGSISFTACQIPTIPQFLAHDSLAVTNIDECSLRNILMAWDGYDLRIRSCPSFNDTFITWLGTQVDRKVNWKERPIKVFRLESLNSLRIEDCSNFTPAVLWAFVEARDNGALSLHPQPCEEPIKWLEVSILPEIRHGSCELQKRLQ</sequence>
<protein>
    <recommendedName>
        <fullName evidence="3">F-box domain-containing protein</fullName>
    </recommendedName>
</protein>
<dbReference type="EMBL" id="KL142382">
    <property type="protein sequence ID" value="KDR74912.1"/>
    <property type="molecule type" value="Genomic_DNA"/>
</dbReference>
<evidence type="ECO:0008006" key="3">
    <source>
        <dbReference type="Google" id="ProtNLM"/>
    </source>
</evidence>
<evidence type="ECO:0000313" key="2">
    <source>
        <dbReference type="Proteomes" id="UP000027222"/>
    </source>
</evidence>
<gene>
    <name evidence="1" type="ORF">GALMADRAFT_567402</name>
</gene>
<keyword evidence="2" id="KW-1185">Reference proteome</keyword>
<proteinExistence type="predicted"/>
<accession>A0A067SXZ7</accession>
<dbReference type="Proteomes" id="UP000027222">
    <property type="component" value="Unassembled WGS sequence"/>
</dbReference>